<evidence type="ECO:0000313" key="2">
    <source>
        <dbReference type="Proteomes" id="UP000789366"/>
    </source>
</evidence>
<dbReference type="EMBL" id="CAJVPW010006694">
    <property type="protein sequence ID" value="CAG8572147.1"/>
    <property type="molecule type" value="Genomic_DNA"/>
</dbReference>
<evidence type="ECO:0000313" key="1">
    <source>
        <dbReference type="EMBL" id="CAG8572147.1"/>
    </source>
</evidence>
<comment type="caution">
    <text evidence="1">The sequence shown here is derived from an EMBL/GenBank/DDBJ whole genome shotgun (WGS) entry which is preliminary data.</text>
</comment>
<accession>A0ACA9M6E4</accession>
<organism evidence="1 2">
    <name type="scientific">Cetraspora pellucida</name>
    <dbReference type="NCBI Taxonomy" id="1433469"/>
    <lineage>
        <taxon>Eukaryota</taxon>
        <taxon>Fungi</taxon>
        <taxon>Fungi incertae sedis</taxon>
        <taxon>Mucoromycota</taxon>
        <taxon>Glomeromycotina</taxon>
        <taxon>Glomeromycetes</taxon>
        <taxon>Diversisporales</taxon>
        <taxon>Gigasporaceae</taxon>
        <taxon>Cetraspora</taxon>
    </lineage>
</organism>
<keyword evidence="2" id="KW-1185">Reference proteome</keyword>
<proteinExistence type="predicted"/>
<name>A0ACA9M6E4_9GLOM</name>
<feature type="non-terminal residue" evidence="1">
    <location>
        <position position="40"/>
    </location>
</feature>
<reference evidence="1" key="1">
    <citation type="submission" date="2021-06" db="EMBL/GenBank/DDBJ databases">
        <authorList>
            <person name="Kallberg Y."/>
            <person name="Tangrot J."/>
            <person name="Rosling A."/>
        </authorList>
    </citation>
    <scope>NUCLEOTIDE SEQUENCE</scope>
    <source>
        <strain evidence="1">28 12/20/2015</strain>
    </source>
</reference>
<dbReference type="Proteomes" id="UP000789366">
    <property type="component" value="Unassembled WGS sequence"/>
</dbReference>
<gene>
    <name evidence="1" type="ORF">SPELUC_LOCUS6039</name>
</gene>
<protein>
    <submittedName>
        <fullName evidence="1">14057_t:CDS:1</fullName>
    </submittedName>
</protein>
<sequence>MYNCLDTCKGGPIGPPTMIRSASYRGHDGYRMIDVIIGNK</sequence>